<feature type="domain" description="Mechanosensitive ion channel MscS" evidence="8">
    <location>
        <begin position="113"/>
        <end position="176"/>
    </location>
</feature>
<keyword evidence="11" id="KW-1185">Reference proteome</keyword>
<evidence type="ECO:0000256" key="1">
    <source>
        <dbReference type="ARBA" id="ARBA00004651"/>
    </source>
</evidence>
<comment type="caution">
    <text evidence="7">Lacks conserved residue(s) required for the propagation of feature annotation.</text>
</comment>
<comment type="subcellular location">
    <subcellularLocation>
        <location evidence="7">Cell inner membrane</location>
        <topology evidence="7">Multi-pass membrane protein</topology>
    </subcellularLocation>
    <subcellularLocation>
        <location evidence="1">Cell membrane</location>
        <topology evidence="1">Multi-pass membrane protein</topology>
    </subcellularLocation>
</comment>
<accession>A0A9E5JRG6</accession>
<dbReference type="Pfam" id="PF00924">
    <property type="entry name" value="MS_channel_2nd"/>
    <property type="match status" value="1"/>
</dbReference>
<comment type="subunit">
    <text evidence="7">Homoheptamer.</text>
</comment>
<dbReference type="InterPro" id="IPR023408">
    <property type="entry name" value="MscS_beta-dom_sf"/>
</dbReference>
<dbReference type="Pfam" id="PF21082">
    <property type="entry name" value="MS_channel_3rd"/>
    <property type="match status" value="1"/>
</dbReference>
<keyword evidence="7" id="KW-0813">Transport</keyword>
<dbReference type="GO" id="GO:0005886">
    <property type="term" value="C:plasma membrane"/>
    <property type="evidence" value="ECO:0007669"/>
    <property type="project" value="UniProtKB-SubCell"/>
</dbReference>
<keyword evidence="7" id="KW-0407">Ion channel</keyword>
<dbReference type="EMBL" id="JAAONZ010000004">
    <property type="protein sequence ID" value="NHO65412.1"/>
    <property type="molecule type" value="Genomic_DNA"/>
</dbReference>
<dbReference type="SUPFAM" id="SSF50182">
    <property type="entry name" value="Sm-like ribonucleoproteins"/>
    <property type="match status" value="1"/>
</dbReference>
<dbReference type="GO" id="GO:0008381">
    <property type="term" value="F:mechanosensitive monoatomic ion channel activity"/>
    <property type="evidence" value="ECO:0007669"/>
    <property type="project" value="InterPro"/>
</dbReference>
<dbReference type="InterPro" id="IPR006685">
    <property type="entry name" value="MscS_channel_2nd"/>
</dbReference>
<keyword evidence="6 7" id="KW-0472">Membrane</keyword>
<evidence type="ECO:0000313" key="10">
    <source>
        <dbReference type="EMBL" id="NHO65412.1"/>
    </source>
</evidence>
<evidence type="ECO:0000313" key="11">
    <source>
        <dbReference type="Proteomes" id="UP000787472"/>
    </source>
</evidence>
<dbReference type="SUPFAM" id="SSF82689">
    <property type="entry name" value="Mechanosensitive channel protein MscS (YggB), C-terminal domain"/>
    <property type="match status" value="1"/>
</dbReference>
<dbReference type="PANTHER" id="PTHR30221">
    <property type="entry name" value="SMALL-CONDUCTANCE MECHANOSENSITIVE CHANNEL"/>
    <property type="match status" value="1"/>
</dbReference>
<dbReference type="SUPFAM" id="SSF82861">
    <property type="entry name" value="Mechanosensitive channel protein MscS (YggB), transmembrane region"/>
    <property type="match status" value="1"/>
</dbReference>
<keyword evidence="7" id="KW-0406">Ion transport</keyword>
<feature type="transmembrane region" description="Helical" evidence="7">
    <location>
        <begin position="92"/>
        <end position="114"/>
    </location>
</feature>
<reference evidence="10" key="1">
    <citation type="submission" date="2020-03" db="EMBL/GenBank/DDBJ databases">
        <authorList>
            <person name="Guo F."/>
        </authorList>
    </citation>
    <scope>NUCLEOTIDE SEQUENCE</scope>
    <source>
        <strain evidence="10">JCM 30134</strain>
    </source>
</reference>
<keyword evidence="3" id="KW-1003">Cell membrane</keyword>
<keyword evidence="7" id="KW-0997">Cell inner membrane</keyword>
<dbReference type="RefSeq" id="WP_167184261.1">
    <property type="nucleotide sequence ID" value="NZ_JAAONZ010000004.1"/>
</dbReference>
<proteinExistence type="inferred from homology"/>
<feature type="domain" description="Mechanosensitive ion channel MscS C-terminal" evidence="9">
    <location>
        <begin position="184"/>
        <end position="263"/>
    </location>
</feature>
<keyword evidence="4 7" id="KW-0812">Transmembrane</keyword>
<evidence type="ECO:0000256" key="7">
    <source>
        <dbReference type="RuleBase" id="RU369025"/>
    </source>
</evidence>
<dbReference type="Gene3D" id="1.10.287.1260">
    <property type="match status" value="1"/>
</dbReference>
<evidence type="ECO:0000256" key="5">
    <source>
        <dbReference type="ARBA" id="ARBA00022989"/>
    </source>
</evidence>
<gene>
    <name evidence="10" type="ORF">G8770_07660</name>
</gene>
<evidence type="ECO:0000256" key="6">
    <source>
        <dbReference type="ARBA" id="ARBA00023136"/>
    </source>
</evidence>
<dbReference type="InterPro" id="IPR008910">
    <property type="entry name" value="MSC_TM_helix"/>
</dbReference>
<dbReference type="Proteomes" id="UP000787472">
    <property type="component" value="Unassembled WGS sequence"/>
</dbReference>
<dbReference type="InterPro" id="IPR011066">
    <property type="entry name" value="MscS_channel_C_sf"/>
</dbReference>
<evidence type="ECO:0000259" key="8">
    <source>
        <dbReference type="Pfam" id="PF00924"/>
    </source>
</evidence>
<feature type="transmembrane region" description="Helical" evidence="7">
    <location>
        <begin position="26"/>
        <end position="44"/>
    </location>
</feature>
<dbReference type="InterPro" id="IPR049278">
    <property type="entry name" value="MS_channel_C"/>
</dbReference>
<dbReference type="PANTHER" id="PTHR30221:SF1">
    <property type="entry name" value="SMALL-CONDUCTANCE MECHANOSENSITIVE CHANNEL"/>
    <property type="match status" value="1"/>
</dbReference>
<evidence type="ECO:0000256" key="2">
    <source>
        <dbReference type="ARBA" id="ARBA00008017"/>
    </source>
</evidence>
<evidence type="ECO:0000259" key="9">
    <source>
        <dbReference type="Pfam" id="PF21082"/>
    </source>
</evidence>
<dbReference type="InterPro" id="IPR045275">
    <property type="entry name" value="MscS_archaea/bacteria_type"/>
</dbReference>
<protein>
    <recommendedName>
        <fullName evidence="7">Small-conductance mechanosensitive channel</fullName>
    </recommendedName>
</protein>
<dbReference type="Pfam" id="PF05552">
    <property type="entry name" value="MS_channel_1st_1"/>
    <property type="match status" value="1"/>
</dbReference>
<name>A0A9E5JRG6_9GAMM</name>
<dbReference type="InterPro" id="IPR011014">
    <property type="entry name" value="MscS_channel_TM-2"/>
</dbReference>
<evidence type="ECO:0000256" key="4">
    <source>
        <dbReference type="ARBA" id="ARBA00022692"/>
    </source>
</evidence>
<organism evidence="10 11">
    <name type="scientific">Pseudomaricurvus hydrocarbonicus</name>
    <dbReference type="NCBI Taxonomy" id="1470433"/>
    <lineage>
        <taxon>Bacteria</taxon>
        <taxon>Pseudomonadati</taxon>
        <taxon>Pseudomonadota</taxon>
        <taxon>Gammaproteobacteria</taxon>
        <taxon>Cellvibrionales</taxon>
        <taxon>Cellvibrionaceae</taxon>
        <taxon>Pseudomaricurvus</taxon>
    </lineage>
</organism>
<sequence length="285" mass="31228">MEDNLEKELEQAQEIYALVVEFFVNYSFQILGALLILMFGMYVAKKISNVIYELCQKKHLDITLSRFIASVAKIIIIVMVAVIALGKIGVSVTPFLAAIGALSLGAGLAVQGLLSNYGAGLNIILTRPFVVGDTINVQGVSGQVKEVQLAFTILTNEDGTQITIPNRHIVGEIIHNSFEFTLAELSIGIAYSEDPDNAIHLIETSLTGLEGVTDDKRPQVGIESFGDSSVNLGIRLWLPTQQYFTLLYEANRRIYAALKDNQVVIPFPQQEVRLLNEVPPAASHQ</sequence>
<comment type="caution">
    <text evidence="10">The sequence shown here is derived from an EMBL/GenBank/DDBJ whole genome shotgun (WGS) entry which is preliminary data.</text>
</comment>
<keyword evidence="5 7" id="KW-1133">Transmembrane helix</keyword>
<comment type="similarity">
    <text evidence="2 7">Belongs to the MscS (TC 1.A.23) family.</text>
</comment>
<dbReference type="Gene3D" id="2.30.30.60">
    <property type="match status" value="1"/>
</dbReference>
<comment type="function">
    <text evidence="7">Mechanosensitive channel that participates in the regulation of osmotic pressure changes within the cell, opening in response to stretch forces in the membrane lipid bilayer, without the need for other proteins. Contributes to normal resistance to hypoosmotic shock. Forms an ion channel of 1.0 nanosiemens conductance with a slight preference for anions.</text>
</comment>
<dbReference type="Gene3D" id="3.30.70.100">
    <property type="match status" value="1"/>
</dbReference>
<evidence type="ECO:0000256" key="3">
    <source>
        <dbReference type="ARBA" id="ARBA00022475"/>
    </source>
</evidence>
<dbReference type="InterPro" id="IPR010920">
    <property type="entry name" value="LSM_dom_sf"/>
</dbReference>
<feature type="transmembrane region" description="Helical" evidence="7">
    <location>
        <begin position="64"/>
        <end position="86"/>
    </location>
</feature>
<dbReference type="AlphaFoldDB" id="A0A9E5JRG6"/>